<dbReference type="EMBL" id="JASSZA010000005">
    <property type="protein sequence ID" value="KAK2111813.1"/>
    <property type="molecule type" value="Genomic_DNA"/>
</dbReference>
<organism evidence="1 2">
    <name type="scientific">Saguinus oedipus</name>
    <name type="common">Cotton-top tamarin</name>
    <name type="synonym">Oedipomidas oedipus</name>
    <dbReference type="NCBI Taxonomy" id="9490"/>
    <lineage>
        <taxon>Eukaryota</taxon>
        <taxon>Metazoa</taxon>
        <taxon>Chordata</taxon>
        <taxon>Craniata</taxon>
        <taxon>Vertebrata</taxon>
        <taxon>Euteleostomi</taxon>
        <taxon>Mammalia</taxon>
        <taxon>Eutheria</taxon>
        <taxon>Euarchontoglires</taxon>
        <taxon>Primates</taxon>
        <taxon>Haplorrhini</taxon>
        <taxon>Platyrrhini</taxon>
        <taxon>Cebidae</taxon>
        <taxon>Callitrichinae</taxon>
        <taxon>Saguinus</taxon>
    </lineage>
</organism>
<evidence type="ECO:0000313" key="1">
    <source>
        <dbReference type="EMBL" id="KAK2111813.1"/>
    </source>
</evidence>
<dbReference type="Proteomes" id="UP001266305">
    <property type="component" value="Unassembled WGS sequence"/>
</dbReference>
<sequence>MGIESLSAGPELPGGLLSPNLPLPHVPLIPDTLLTTAPLPPYSLQNGSDLGEGPLVSEASLLRPQGLLALLEIFPF</sequence>
<comment type="caution">
    <text evidence="1">The sequence shown here is derived from an EMBL/GenBank/DDBJ whole genome shotgun (WGS) entry which is preliminary data.</text>
</comment>
<proteinExistence type="predicted"/>
<accession>A0ABQ9VQZ3</accession>
<evidence type="ECO:0000313" key="2">
    <source>
        <dbReference type="Proteomes" id="UP001266305"/>
    </source>
</evidence>
<gene>
    <name evidence="1" type="ORF">P7K49_011559</name>
</gene>
<reference evidence="1 2" key="1">
    <citation type="submission" date="2023-05" db="EMBL/GenBank/DDBJ databases">
        <title>B98-5 Cell Line De Novo Hybrid Assembly: An Optical Mapping Approach.</title>
        <authorList>
            <person name="Kananen K."/>
            <person name="Auerbach J.A."/>
            <person name="Kautto E."/>
            <person name="Blachly J.S."/>
        </authorList>
    </citation>
    <scope>NUCLEOTIDE SEQUENCE [LARGE SCALE GENOMIC DNA]</scope>
    <source>
        <strain evidence="1">B95-8</strain>
        <tissue evidence="1">Cell line</tissue>
    </source>
</reference>
<protein>
    <submittedName>
        <fullName evidence="1">Uncharacterized protein</fullName>
    </submittedName>
</protein>
<keyword evidence="2" id="KW-1185">Reference proteome</keyword>
<name>A0ABQ9VQZ3_SAGOE</name>